<name>A0A0N4VR14_ENTVE</name>
<dbReference type="InterPro" id="IPR036407">
    <property type="entry name" value="DM_DNA-bd_sf"/>
</dbReference>
<keyword evidence="2" id="KW-1185">Reference proteome</keyword>
<proteinExistence type="predicted"/>
<protein>
    <submittedName>
        <fullName evidence="3">Retinoic acid receptor gamma</fullName>
    </submittedName>
</protein>
<gene>
    <name evidence="1" type="ORF">EVEC_LOCUS12610</name>
</gene>
<reference evidence="1 2" key="2">
    <citation type="submission" date="2018-10" db="EMBL/GenBank/DDBJ databases">
        <authorList>
            <consortium name="Pathogen Informatics"/>
        </authorList>
    </citation>
    <scope>NUCLEOTIDE SEQUENCE [LARGE SCALE GENOMIC DNA]</scope>
</reference>
<dbReference type="EMBL" id="UXUI01015463">
    <property type="protein sequence ID" value="VDD97859.1"/>
    <property type="molecule type" value="Genomic_DNA"/>
</dbReference>
<organism evidence="3">
    <name type="scientific">Enterobius vermicularis</name>
    <name type="common">Human pinworm</name>
    <dbReference type="NCBI Taxonomy" id="51028"/>
    <lineage>
        <taxon>Eukaryota</taxon>
        <taxon>Metazoa</taxon>
        <taxon>Ecdysozoa</taxon>
        <taxon>Nematoda</taxon>
        <taxon>Chromadorea</taxon>
        <taxon>Rhabditida</taxon>
        <taxon>Spirurina</taxon>
        <taxon>Oxyuridomorpha</taxon>
        <taxon>Oxyuroidea</taxon>
        <taxon>Oxyuridae</taxon>
        <taxon>Enterobius</taxon>
    </lineage>
</organism>
<dbReference type="SUPFAM" id="SSF82927">
    <property type="entry name" value="Cysteine-rich DNA binding domain, (DM domain)"/>
    <property type="match status" value="1"/>
</dbReference>
<reference evidence="3" key="1">
    <citation type="submission" date="2017-02" db="UniProtKB">
        <authorList>
            <consortium name="WormBaseParasite"/>
        </authorList>
    </citation>
    <scope>IDENTIFICATION</scope>
</reference>
<dbReference type="GO" id="GO:0043565">
    <property type="term" value="F:sequence-specific DNA binding"/>
    <property type="evidence" value="ECO:0007669"/>
    <property type="project" value="InterPro"/>
</dbReference>
<dbReference type="Proteomes" id="UP000274131">
    <property type="component" value="Unassembled WGS sequence"/>
</dbReference>
<evidence type="ECO:0000313" key="1">
    <source>
        <dbReference type="EMBL" id="VDD97859.1"/>
    </source>
</evidence>
<dbReference type="AlphaFoldDB" id="A0A0N4VR14"/>
<evidence type="ECO:0000313" key="3">
    <source>
        <dbReference type="WBParaSite" id="EVEC_0001347301-mRNA-1"/>
    </source>
</evidence>
<dbReference type="WBParaSite" id="EVEC_0001347301-mRNA-1">
    <property type="protein sequence ID" value="EVEC_0001347301-mRNA-1"/>
    <property type="gene ID" value="EVEC_0001347301"/>
</dbReference>
<dbReference type="GO" id="GO:0006355">
    <property type="term" value="P:regulation of DNA-templated transcription"/>
    <property type="evidence" value="ECO:0007669"/>
    <property type="project" value="InterPro"/>
</dbReference>
<dbReference type="OrthoDB" id="5842031at2759"/>
<sequence>MLLGITPGSSGGSTYGDYTSCGSPEVDVVAFTPMLQQSPNQEEEKKYFCQRCLNHGEQHPRKGR</sequence>
<accession>A0A0N4VR14</accession>
<evidence type="ECO:0000313" key="2">
    <source>
        <dbReference type="Proteomes" id="UP000274131"/>
    </source>
</evidence>
<dbReference type="STRING" id="51028.A0A0N4VR14"/>